<protein>
    <recommendedName>
        <fullName evidence="3">Peptidase A2 domain-containing protein</fullName>
    </recommendedName>
</protein>
<accession>A0AAW0ZIY9</accession>
<comment type="caution">
    <text evidence="1">The sequence shown here is derived from an EMBL/GenBank/DDBJ whole genome shotgun (WGS) entry which is preliminary data.</text>
</comment>
<dbReference type="EMBL" id="JAWNGG020000206">
    <property type="protein sequence ID" value="KAK9296698.1"/>
    <property type="molecule type" value="Genomic_DNA"/>
</dbReference>
<sequence>MLHARNIFRKILAPVSSFRAFIDTGAEQRCFTKTKTIRDMTRAYSNDRYDSSEKLAKKLARNGICPGADKIPCTVLPTLEIISVKQGTGGVWRFMRKIVIFTGTCHHINGVMRAVLRYLQLYKEPGDIYTQTHVHAHTSISSLCF</sequence>
<reference evidence="1 2" key="1">
    <citation type="submission" date="2024-05" db="EMBL/GenBank/DDBJ databases">
        <title>The nuclear and mitochondrial genome assemblies of Tetragonisca angustula (Apidae: Meliponini), a tiny yet remarkable pollinator in the Neotropics.</title>
        <authorList>
            <person name="Ferrari R."/>
            <person name="Ricardo P.C."/>
            <person name="Dias F.C."/>
            <person name="Araujo N.S."/>
            <person name="Soares D.O."/>
            <person name="Zhou Q.-S."/>
            <person name="Zhu C.-D."/>
            <person name="Coutinho L."/>
            <person name="Airas M.C."/>
            <person name="Batista T.M."/>
        </authorList>
    </citation>
    <scope>NUCLEOTIDE SEQUENCE [LARGE SCALE GENOMIC DNA]</scope>
    <source>
        <strain evidence="1">ASF017062</strain>
        <tissue evidence="1">Abdomen</tissue>
    </source>
</reference>
<proteinExistence type="predicted"/>
<evidence type="ECO:0008006" key="3">
    <source>
        <dbReference type="Google" id="ProtNLM"/>
    </source>
</evidence>
<dbReference type="AlphaFoldDB" id="A0AAW0ZIY9"/>
<name>A0AAW0ZIY9_9HYME</name>
<organism evidence="1 2">
    <name type="scientific">Tetragonisca angustula</name>
    <dbReference type="NCBI Taxonomy" id="166442"/>
    <lineage>
        <taxon>Eukaryota</taxon>
        <taxon>Metazoa</taxon>
        <taxon>Ecdysozoa</taxon>
        <taxon>Arthropoda</taxon>
        <taxon>Hexapoda</taxon>
        <taxon>Insecta</taxon>
        <taxon>Pterygota</taxon>
        <taxon>Neoptera</taxon>
        <taxon>Endopterygota</taxon>
        <taxon>Hymenoptera</taxon>
        <taxon>Apocrita</taxon>
        <taxon>Aculeata</taxon>
        <taxon>Apoidea</taxon>
        <taxon>Anthophila</taxon>
        <taxon>Apidae</taxon>
        <taxon>Tetragonisca</taxon>
    </lineage>
</organism>
<dbReference type="Proteomes" id="UP001432146">
    <property type="component" value="Unassembled WGS sequence"/>
</dbReference>
<evidence type="ECO:0000313" key="1">
    <source>
        <dbReference type="EMBL" id="KAK9296698.1"/>
    </source>
</evidence>
<evidence type="ECO:0000313" key="2">
    <source>
        <dbReference type="Proteomes" id="UP001432146"/>
    </source>
</evidence>
<gene>
    <name evidence="1" type="ORF">QLX08_009370</name>
</gene>
<keyword evidence="2" id="KW-1185">Reference proteome</keyword>